<evidence type="ECO:0000256" key="2">
    <source>
        <dbReference type="ARBA" id="ARBA00008197"/>
    </source>
</evidence>
<dbReference type="Pfam" id="PF15786">
    <property type="entry name" value="PET117"/>
    <property type="match status" value="1"/>
</dbReference>
<protein>
    <submittedName>
        <fullName evidence="7">Protein PET117-like protein, mitochondrial</fullName>
    </submittedName>
</protein>
<keyword evidence="3" id="KW-0809">Transit peptide</keyword>
<name>A0A5A9NTU0_9TELE</name>
<evidence type="ECO:0000256" key="3">
    <source>
        <dbReference type="ARBA" id="ARBA00022946"/>
    </source>
</evidence>
<proteinExistence type="inferred from homology"/>
<keyword evidence="8" id="KW-1185">Reference proteome</keyword>
<dbReference type="GO" id="GO:0033617">
    <property type="term" value="P:mitochondrial respiratory chain complex IV assembly"/>
    <property type="evidence" value="ECO:0007669"/>
    <property type="project" value="TreeGrafter"/>
</dbReference>
<gene>
    <name evidence="7" type="ORF">E1301_Tti018670</name>
</gene>
<dbReference type="PANTHER" id="PTHR28163">
    <property type="entry name" value="PROTEIN PET117 HOMOLOG, MITOCHONDRIAL"/>
    <property type="match status" value="1"/>
</dbReference>
<feature type="chain" id="PRO_5022906205" evidence="6">
    <location>
        <begin position="23"/>
        <end position="82"/>
    </location>
</feature>
<dbReference type="InterPro" id="IPR031568">
    <property type="entry name" value="Pet117"/>
</dbReference>
<accession>A0A5A9NTU0</accession>
<dbReference type="GO" id="GO:0005739">
    <property type="term" value="C:mitochondrion"/>
    <property type="evidence" value="ECO:0007669"/>
    <property type="project" value="UniProtKB-SubCell"/>
</dbReference>
<evidence type="ECO:0000256" key="6">
    <source>
        <dbReference type="SAM" id="SignalP"/>
    </source>
</evidence>
<evidence type="ECO:0000313" key="8">
    <source>
        <dbReference type="Proteomes" id="UP000324632"/>
    </source>
</evidence>
<evidence type="ECO:0000256" key="5">
    <source>
        <dbReference type="SAM" id="Coils"/>
    </source>
</evidence>
<dbReference type="PANTHER" id="PTHR28163:SF1">
    <property type="entry name" value="PROTEIN PET117 HOMOLOG, MITOCHONDRIAL"/>
    <property type="match status" value="1"/>
</dbReference>
<comment type="similarity">
    <text evidence="2">Belongs to the PET117 family.</text>
</comment>
<organism evidence="7 8">
    <name type="scientific">Triplophysa tibetana</name>
    <dbReference type="NCBI Taxonomy" id="1572043"/>
    <lineage>
        <taxon>Eukaryota</taxon>
        <taxon>Metazoa</taxon>
        <taxon>Chordata</taxon>
        <taxon>Craniata</taxon>
        <taxon>Vertebrata</taxon>
        <taxon>Euteleostomi</taxon>
        <taxon>Actinopterygii</taxon>
        <taxon>Neopterygii</taxon>
        <taxon>Teleostei</taxon>
        <taxon>Ostariophysi</taxon>
        <taxon>Cypriniformes</taxon>
        <taxon>Nemacheilidae</taxon>
        <taxon>Triplophysa</taxon>
    </lineage>
</organism>
<comment type="caution">
    <text evidence="7">The sequence shown here is derived from an EMBL/GenBank/DDBJ whole genome shotgun (WGS) entry which is preliminary data.</text>
</comment>
<evidence type="ECO:0000256" key="1">
    <source>
        <dbReference type="ARBA" id="ARBA00004173"/>
    </source>
</evidence>
<feature type="coiled-coil region" evidence="5">
    <location>
        <begin position="35"/>
        <end position="72"/>
    </location>
</feature>
<keyword evidence="4" id="KW-0496">Mitochondrion</keyword>
<evidence type="ECO:0000313" key="7">
    <source>
        <dbReference type="EMBL" id="KAA0712326.1"/>
    </source>
</evidence>
<dbReference type="AlphaFoldDB" id="A0A5A9NTU0"/>
<comment type="subcellular location">
    <subcellularLocation>
        <location evidence="1">Mitochondrion</location>
    </subcellularLocation>
</comment>
<sequence>MSTISKVVLGLSIVLTFSTIAGVHIKQNWDRQRLHEGVLRDLDRVERKRENLRALEEQIQLTRELAAERKRRETDTAGTHNT</sequence>
<dbReference type="Proteomes" id="UP000324632">
    <property type="component" value="Chromosome 14"/>
</dbReference>
<reference evidence="7 8" key="1">
    <citation type="journal article" date="2019" name="Mol. Ecol. Resour.">
        <title>Chromosome-level genome assembly of Triplophysa tibetana, a fish adapted to the harsh high-altitude environment of the Tibetan Plateau.</title>
        <authorList>
            <person name="Yang X."/>
            <person name="Liu H."/>
            <person name="Ma Z."/>
            <person name="Zou Y."/>
            <person name="Zou M."/>
            <person name="Mao Y."/>
            <person name="Li X."/>
            <person name="Wang H."/>
            <person name="Chen T."/>
            <person name="Wang W."/>
            <person name="Yang R."/>
        </authorList>
    </citation>
    <scope>NUCLEOTIDE SEQUENCE [LARGE SCALE GENOMIC DNA]</scope>
    <source>
        <strain evidence="7">TTIB1903HZAU</strain>
        <tissue evidence="7">Muscle</tissue>
    </source>
</reference>
<feature type="signal peptide" evidence="6">
    <location>
        <begin position="1"/>
        <end position="22"/>
    </location>
</feature>
<evidence type="ECO:0000256" key="4">
    <source>
        <dbReference type="ARBA" id="ARBA00023128"/>
    </source>
</evidence>
<dbReference type="EMBL" id="SOYY01000014">
    <property type="protein sequence ID" value="KAA0712326.1"/>
    <property type="molecule type" value="Genomic_DNA"/>
</dbReference>
<keyword evidence="6" id="KW-0732">Signal</keyword>
<keyword evidence="5" id="KW-0175">Coiled coil</keyword>